<evidence type="ECO:0000313" key="2">
    <source>
        <dbReference type="EMBL" id="SUA04617.1"/>
    </source>
</evidence>
<evidence type="ECO:0000313" key="3">
    <source>
        <dbReference type="Proteomes" id="UP000255389"/>
    </source>
</evidence>
<evidence type="ECO:0000259" key="1">
    <source>
        <dbReference type="PROSITE" id="PS51186"/>
    </source>
</evidence>
<dbReference type="GO" id="GO:0016747">
    <property type="term" value="F:acyltransferase activity, transferring groups other than amino-acyl groups"/>
    <property type="evidence" value="ECO:0007669"/>
    <property type="project" value="InterPro"/>
</dbReference>
<accession>A0A378V486</accession>
<name>A0A378V486_MYCFO</name>
<dbReference type="SUPFAM" id="SSF55729">
    <property type="entry name" value="Acyl-CoA N-acyltransferases (Nat)"/>
    <property type="match status" value="1"/>
</dbReference>
<dbReference type="Pfam" id="PF00583">
    <property type="entry name" value="Acetyltransf_1"/>
    <property type="match status" value="1"/>
</dbReference>
<dbReference type="AlphaFoldDB" id="A0A378V486"/>
<organism evidence="2 3">
    <name type="scientific">Mycolicibacterium fortuitum</name>
    <name type="common">Mycobacterium fortuitum</name>
    <dbReference type="NCBI Taxonomy" id="1766"/>
    <lineage>
        <taxon>Bacteria</taxon>
        <taxon>Bacillati</taxon>
        <taxon>Actinomycetota</taxon>
        <taxon>Actinomycetes</taxon>
        <taxon>Mycobacteriales</taxon>
        <taxon>Mycobacteriaceae</taxon>
        <taxon>Mycolicibacterium</taxon>
    </lineage>
</organism>
<dbReference type="Gene3D" id="3.40.630.30">
    <property type="match status" value="1"/>
</dbReference>
<dbReference type="InterPro" id="IPR000182">
    <property type="entry name" value="GNAT_dom"/>
</dbReference>
<feature type="domain" description="N-acetyltransferase" evidence="1">
    <location>
        <begin position="37"/>
        <end position="182"/>
    </location>
</feature>
<proteinExistence type="predicted"/>
<dbReference type="Proteomes" id="UP000255389">
    <property type="component" value="Unassembled WGS sequence"/>
</dbReference>
<dbReference type="EMBL" id="UGQY01000004">
    <property type="protein sequence ID" value="SUA04617.1"/>
    <property type="molecule type" value="Genomic_DNA"/>
</dbReference>
<keyword evidence="2" id="KW-0808">Transferase</keyword>
<dbReference type="CDD" id="cd04301">
    <property type="entry name" value="NAT_SF"/>
    <property type="match status" value="1"/>
</dbReference>
<dbReference type="PROSITE" id="PS51186">
    <property type="entry name" value="GNAT"/>
    <property type="match status" value="1"/>
</dbReference>
<dbReference type="InterPro" id="IPR016181">
    <property type="entry name" value="Acyl_CoA_acyltransferase"/>
</dbReference>
<reference evidence="2 3" key="1">
    <citation type="submission" date="2018-06" db="EMBL/GenBank/DDBJ databases">
        <authorList>
            <consortium name="Pathogen Informatics"/>
            <person name="Doyle S."/>
        </authorList>
    </citation>
    <scope>NUCLEOTIDE SEQUENCE [LARGE SCALE GENOMIC DNA]</scope>
    <source>
        <strain evidence="2 3">NCTC1542</strain>
    </source>
</reference>
<sequence>MECRITSALLFAFGLNVAFDLNVASDLNTEGKANTVMTWRTRVERPEDARAVHSVNASAFPTEFEADLVDSLRADPTAWIEGLSTVTLDENGAIVAYALLTRCTVGGQPALALGPCAVVPGAQRSGAGSAAIREVLEQARHRGENLVVVLGHAEYYPRFGFTPASEFGVTAPFAAPDENFLALALKPDQTTPRGEIAYAEAFGV</sequence>
<protein>
    <submittedName>
        <fullName evidence="2">N-acetyltransferase GCN5</fullName>
    </submittedName>
</protein>
<gene>
    <name evidence="2" type="ORF">NCTC1542_06123</name>
</gene>